<dbReference type="AlphaFoldDB" id="A0A8H7ZRG1"/>
<dbReference type="CDD" id="cd15849">
    <property type="entry name" value="SNARE_Sso1"/>
    <property type="match status" value="1"/>
</dbReference>
<dbReference type="GO" id="GO:0006886">
    <property type="term" value="P:intracellular protein transport"/>
    <property type="evidence" value="ECO:0007669"/>
    <property type="project" value="TreeGrafter"/>
</dbReference>
<dbReference type="GO" id="GO:0006887">
    <property type="term" value="P:exocytosis"/>
    <property type="evidence" value="ECO:0007669"/>
    <property type="project" value="TreeGrafter"/>
</dbReference>
<name>A0A8H7ZRG1_9FUNG</name>
<dbReference type="GO" id="GO:0005886">
    <property type="term" value="C:plasma membrane"/>
    <property type="evidence" value="ECO:0007669"/>
    <property type="project" value="TreeGrafter"/>
</dbReference>
<proteinExistence type="inferred from homology"/>
<dbReference type="InterPro" id="IPR000727">
    <property type="entry name" value="T_SNARE_dom"/>
</dbReference>
<keyword evidence="3" id="KW-1133">Transmembrane helix</keyword>
<dbReference type="GO" id="GO:0006906">
    <property type="term" value="P:vesicle fusion"/>
    <property type="evidence" value="ECO:0007669"/>
    <property type="project" value="TreeGrafter"/>
</dbReference>
<feature type="domain" description="T-SNARE coiled-coil homology" evidence="4">
    <location>
        <begin position="131"/>
        <end position="193"/>
    </location>
</feature>
<keyword evidence="6" id="KW-1185">Reference proteome</keyword>
<dbReference type="Gene3D" id="1.20.5.110">
    <property type="match status" value="1"/>
</dbReference>
<comment type="subcellular location">
    <subcellularLocation>
        <location evidence="1">Membrane</location>
        <topology evidence="1">Single-pass type IV membrane protein</topology>
    </subcellularLocation>
</comment>
<dbReference type="GO" id="GO:0048278">
    <property type="term" value="P:vesicle docking"/>
    <property type="evidence" value="ECO:0007669"/>
    <property type="project" value="TreeGrafter"/>
</dbReference>
<evidence type="ECO:0000259" key="4">
    <source>
        <dbReference type="PROSITE" id="PS50192"/>
    </source>
</evidence>
<evidence type="ECO:0000313" key="6">
    <source>
        <dbReference type="Proteomes" id="UP000673691"/>
    </source>
</evidence>
<reference evidence="5 6" key="1">
    <citation type="journal article" name="Sci. Rep.">
        <title>Genome-scale phylogenetic analyses confirm Olpidium as the closest living zoosporic fungus to the non-flagellated, terrestrial fungi.</title>
        <authorList>
            <person name="Chang Y."/>
            <person name="Rochon D."/>
            <person name="Sekimoto S."/>
            <person name="Wang Y."/>
            <person name="Chovatia M."/>
            <person name="Sandor L."/>
            <person name="Salamov A."/>
            <person name="Grigoriev I.V."/>
            <person name="Stajich J.E."/>
            <person name="Spatafora J.W."/>
        </authorList>
    </citation>
    <scope>NUCLEOTIDE SEQUENCE [LARGE SCALE GENOMIC DNA]</scope>
    <source>
        <strain evidence="5">S191</strain>
    </source>
</reference>
<evidence type="ECO:0000313" key="5">
    <source>
        <dbReference type="EMBL" id="KAG5457885.1"/>
    </source>
</evidence>
<dbReference type="Pfam" id="PF05739">
    <property type="entry name" value="SNARE"/>
    <property type="match status" value="1"/>
</dbReference>
<evidence type="ECO:0000256" key="3">
    <source>
        <dbReference type="SAM" id="Phobius"/>
    </source>
</evidence>
<dbReference type="GO" id="GO:0012505">
    <property type="term" value="C:endomembrane system"/>
    <property type="evidence" value="ECO:0007669"/>
    <property type="project" value="TreeGrafter"/>
</dbReference>
<dbReference type="GO" id="GO:0005484">
    <property type="term" value="F:SNAP receptor activity"/>
    <property type="evidence" value="ECO:0007669"/>
    <property type="project" value="TreeGrafter"/>
</dbReference>
<dbReference type="SMART" id="SM00397">
    <property type="entry name" value="t_SNARE"/>
    <property type="match status" value="1"/>
</dbReference>
<organism evidence="5 6">
    <name type="scientific">Olpidium bornovanus</name>
    <dbReference type="NCBI Taxonomy" id="278681"/>
    <lineage>
        <taxon>Eukaryota</taxon>
        <taxon>Fungi</taxon>
        <taxon>Fungi incertae sedis</taxon>
        <taxon>Olpidiomycota</taxon>
        <taxon>Olpidiomycotina</taxon>
        <taxon>Olpidiomycetes</taxon>
        <taxon>Olpidiales</taxon>
        <taxon>Olpidiaceae</taxon>
        <taxon>Olpidium</taxon>
    </lineage>
</organism>
<dbReference type="InterPro" id="IPR045242">
    <property type="entry name" value="Syntaxin"/>
</dbReference>
<dbReference type="PROSITE" id="PS50192">
    <property type="entry name" value="T_SNARE"/>
    <property type="match status" value="1"/>
</dbReference>
<dbReference type="GO" id="GO:0031201">
    <property type="term" value="C:SNARE complex"/>
    <property type="evidence" value="ECO:0007669"/>
    <property type="project" value="TreeGrafter"/>
</dbReference>
<dbReference type="OrthoDB" id="10255013at2759"/>
<dbReference type="InterPro" id="IPR010989">
    <property type="entry name" value="SNARE"/>
</dbReference>
<feature type="transmembrane region" description="Helical" evidence="3">
    <location>
        <begin position="207"/>
        <end position="226"/>
    </location>
</feature>
<gene>
    <name evidence="5" type="ORF">BJ554DRAFT_1995</name>
</gene>
<dbReference type="GO" id="GO:0000149">
    <property type="term" value="F:SNARE binding"/>
    <property type="evidence" value="ECO:0007669"/>
    <property type="project" value="TreeGrafter"/>
</dbReference>
<comment type="similarity">
    <text evidence="2">Belongs to the syntaxin family.</text>
</comment>
<dbReference type="PANTHER" id="PTHR19957:SF307">
    <property type="entry name" value="PROTEIN SSO1-RELATED"/>
    <property type="match status" value="1"/>
</dbReference>
<sequence length="264" mass="29325">MAIRTSQHGQLKKKFMDFLLMYNEVEREHSAQVKQQMEAQIRFGRRFFRAAVSGVPRHLLNPIHEEADAGQLILLDNPGFTDEDVQDALEQQLDGQMLTQQASAGLWVGAARRTPLMANQGGRYTGASAALQEVQARQNDMMKIEQTIIQLTQLFTEMSTLVEAQGQTIATIEQHVENTEQYTEQAAEEITQAVVTAKRVRSNKWKLLVLCILMFVIAGVLLYLFVLKDFINGLLGGNNAAKATATPAAVRTRAVVQPLATSRG</sequence>
<dbReference type="PANTHER" id="PTHR19957">
    <property type="entry name" value="SYNTAXIN"/>
    <property type="match status" value="1"/>
</dbReference>
<dbReference type="EMBL" id="JAEFCI010009324">
    <property type="protein sequence ID" value="KAG5457885.1"/>
    <property type="molecule type" value="Genomic_DNA"/>
</dbReference>
<dbReference type="SUPFAM" id="SSF47661">
    <property type="entry name" value="t-snare proteins"/>
    <property type="match status" value="1"/>
</dbReference>
<accession>A0A8H7ZRG1</accession>
<keyword evidence="3" id="KW-0472">Membrane</keyword>
<protein>
    <submittedName>
        <fullName evidence="5">t-SNARE</fullName>
    </submittedName>
</protein>
<dbReference type="Proteomes" id="UP000673691">
    <property type="component" value="Unassembled WGS sequence"/>
</dbReference>
<evidence type="ECO:0000256" key="1">
    <source>
        <dbReference type="ARBA" id="ARBA00004211"/>
    </source>
</evidence>
<evidence type="ECO:0000256" key="2">
    <source>
        <dbReference type="ARBA" id="ARBA00009063"/>
    </source>
</evidence>
<comment type="caution">
    <text evidence="5">The sequence shown here is derived from an EMBL/GenBank/DDBJ whole genome shotgun (WGS) entry which is preliminary data.</text>
</comment>
<keyword evidence="3" id="KW-0812">Transmembrane</keyword>
<dbReference type="Gene3D" id="1.20.58.70">
    <property type="match status" value="1"/>
</dbReference>